<keyword evidence="1" id="KW-0472">Membrane</keyword>
<protein>
    <submittedName>
        <fullName evidence="2">Uncharacterized protein</fullName>
    </submittedName>
</protein>
<name>A0A7H0GGU1_9BURK</name>
<dbReference type="RefSeq" id="WP_187723188.1">
    <property type="nucleotide sequence ID" value="NZ_CP060783.1"/>
</dbReference>
<evidence type="ECO:0000313" key="2">
    <source>
        <dbReference type="EMBL" id="QNP47507.1"/>
    </source>
</evidence>
<dbReference type="EMBL" id="CP060783">
    <property type="protein sequence ID" value="QNP47507.1"/>
    <property type="molecule type" value="Genomic_DNA"/>
</dbReference>
<feature type="transmembrane region" description="Helical" evidence="1">
    <location>
        <begin position="15"/>
        <end position="34"/>
    </location>
</feature>
<accession>A0A7H0GGU1</accession>
<sequence length="81" mass="8773">MGYVAVNLLDVLPHVWALLSIFGFVFLLPVQAHANRLNERQLGSVPFDRNASLSAWNWVVVVVGAMLVVISVLAAVSDASK</sequence>
<dbReference type="Proteomes" id="UP000516028">
    <property type="component" value="Chromosome"/>
</dbReference>
<evidence type="ECO:0000313" key="3">
    <source>
        <dbReference type="Proteomes" id="UP000516028"/>
    </source>
</evidence>
<evidence type="ECO:0000256" key="1">
    <source>
        <dbReference type="SAM" id="Phobius"/>
    </source>
</evidence>
<proteinExistence type="predicted"/>
<keyword evidence="1" id="KW-0812">Transmembrane</keyword>
<reference evidence="2 3" key="1">
    <citation type="submission" date="2020-08" db="EMBL/GenBank/DDBJ databases">
        <title>Genome sequence of Diaphorobacter aerolatus KACC 16536T.</title>
        <authorList>
            <person name="Hyun D.-W."/>
            <person name="Bae J.-W."/>
        </authorList>
    </citation>
    <scope>NUCLEOTIDE SEQUENCE [LARGE SCALE GENOMIC DNA]</scope>
    <source>
        <strain evidence="2 3">KACC 16536</strain>
    </source>
</reference>
<dbReference type="KEGG" id="daer:H9K75_14740"/>
<dbReference type="AlphaFoldDB" id="A0A7H0GGU1"/>
<feature type="transmembrane region" description="Helical" evidence="1">
    <location>
        <begin position="55"/>
        <end position="76"/>
    </location>
</feature>
<keyword evidence="1" id="KW-1133">Transmembrane helix</keyword>
<organism evidence="2 3">
    <name type="scientific">Diaphorobacter aerolatus</name>
    <dbReference type="NCBI Taxonomy" id="1288495"/>
    <lineage>
        <taxon>Bacteria</taxon>
        <taxon>Pseudomonadati</taxon>
        <taxon>Pseudomonadota</taxon>
        <taxon>Betaproteobacteria</taxon>
        <taxon>Burkholderiales</taxon>
        <taxon>Comamonadaceae</taxon>
        <taxon>Diaphorobacter</taxon>
    </lineage>
</organism>
<gene>
    <name evidence="2" type="ORF">H9K75_14740</name>
</gene>
<keyword evidence="3" id="KW-1185">Reference proteome</keyword>